<feature type="domain" description="F-box" evidence="1">
    <location>
        <begin position="1"/>
        <end position="44"/>
    </location>
</feature>
<dbReference type="InterPro" id="IPR036047">
    <property type="entry name" value="F-box-like_dom_sf"/>
</dbReference>
<dbReference type="HOGENOM" id="CLU_010790_2_1_1"/>
<gene>
    <name evidence="2" type="ORF">M413DRAFT_21752</name>
</gene>
<dbReference type="OrthoDB" id="2322499at2759"/>
<dbReference type="STRING" id="686832.A0A0C3D0A6"/>
<accession>A0A0C3D0A6</accession>
<dbReference type="Proteomes" id="UP000053424">
    <property type="component" value="Unassembled WGS sequence"/>
</dbReference>
<dbReference type="Gene3D" id="1.20.1280.50">
    <property type="match status" value="1"/>
</dbReference>
<dbReference type="Pfam" id="PF12937">
    <property type="entry name" value="F-box-like"/>
    <property type="match status" value="1"/>
</dbReference>
<sequence>MPLDILFEIFGYLQPLDLLNLARTSKALRALLMTRSSLSVWKEVFLNVPYPHPPDCLGDLNEPQYTELLFGKTCTFCGKSVGKMHRVWAARVRVCTKCLNTHFEETDYFQMKPYGDELAGLIPTLPLDRKCGRHARGKVFVYPPIEREWLATYESIDSTAAKRRWVEDKVREQELIANHAEACTDWALAVQELIDDEKETAIEVRRETILLRIYELGWGDELESLSGWRARRPSHRTKGLSQGAYEAVLASLDEHLIAFMEGVKAKRLEQERIEITGKRLLDLSDLRDDSSFSEKVSFNDINQRWQTDIEPQLRDIASKGYKEDVNPETVLTLATTFFICKSCYSHYLRYPAVIMHRCNRNTNFINRRKDNFDVMISTRCLPEDETYWNNKELIIVKPEHTQLMASVVSMTGLDPKTATARDMDDLDPIYECVGCNDLCEGRAMMSWTTTLSHAFDRSVLLDESEAQLIRPRMRENRERMLRRYEYSDTVTLCAICKKPGPFMRLWLHLKNDHKKNPASGDDVPAVYSDQIPPVYRHWPPRDDVPVEDLGMHCDLSDSSDSSIYSGLQD</sequence>
<dbReference type="AlphaFoldDB" id="A0A0C3D0A6"/>
<name>A0A0C3D0A6_HEBCY</name>
<dbReference type="PROSITE" id="PS50181">
    <property type="entry name" value="FBOX"/>
    <property type="match status" value="1"/>
</dbReference>
<reference evidence="3" key="2">
    <citation type="submission" date="2015-01" db="EMBL/GenBank/DDBJ databases">
        <title>Evolutionary Origins and Diversification of the Mycorrhizal Mutualists.</title>
        <authorList>
            <consortium name="DOE Joint Genome Institute"/>
            <consortium name="Mycorrhizal Genomics Consortium"/>
            <person name="Kohler A."/>
            <person name="Kuo A."/>
            <person name="Nagy L.G."/>
            <person name="Floudas D."/>
            <person name="Copeland A."/>
            <person name="Barry K.W."/>
            <person name="Cichocki N."/>
            <person name="Veneault-Fourrey C."/>
            <person name="LaButti K."/>
            <person name="Lindquist E.A."/>
            <person name="Lipzen A."/>
            <person name="Lundell T."/>
            <person name="Morin E."/>
            <person name="Murat C."/>
            <person name="Riley R."/>
            <person name="Ohm R."/>
            <person name="Sun H."/>
            <person name="Tunlid A."/>
            <person name="Henrissat B."/>
            <person name="Grigoriev I.V."/>
            <person name="Hibbett D.S."/>
            <person name="Martin F."/>
        </authorList>
    </citation>
    <scope>NUCLEOTIDE SEQUENCE [LARGE SCALE GENOMIC DNA]</scope>
    <source>
        <strain evidence="3">h7</strain>
    </source>
</reference>
<dbReference type="CDD" id="cd09917">
    <property type="entry name" value="F-box_SF"/>
    <property type="match status" value="1"/>
</dbReference>
<reference evidence="2 3" key="1">
    <citation type="submission" date="2014-04" db="EMBL/GenBank/DDBJ databases">
        <authorList>
            <consortium name="DOE Joint Genome Institute"/>
            <person name="Kuo A."/>
            <person name="Gay G."/>
            <person name="Dore J."/>
            <person name="Kohler A."/>
            <person name="Nagy L.G."/>
            <person name="Floudas D."/>
            <person name="Copeland A."/>
            <person name="Barry K.W."/>
            <person name="Cichocki N."/>
            <person name="Veneault-Fourrey C."/>
            <person name="LaButti K."/>
            <person name="Lindquist E.A."/>
            <person name="Lipzen A."/>
            <person name="Lundell T."/>
            <person name="Morin E."/>
            <person name="Murat C."/>
            <person name="Sun H."/>
            <person name="Tunlid A."/>
            <person name="Henrissat B."/>
            <person name="Grigoriev I.V."/>
            <person name="Hibbett D.S."/>
            <person name="Martin F."/>
            <person name="Nordberg H.P."/>
            <person name="Cantor M.N."/>
            <person name="Hua S.X."/>
        </authorList>
    </citation>
    <scope>NUCLEOTIDE SEQUENCE [LARGE SCALE GENOMIC DNA]</scope>
    <source>
        <strain evidence="3">h7</strain>
    </source>
</reference>
<proteinExistence type="predicted"/>
<keyword evidence="3" id="KW-1185">Reference proteome</keyword>
<dbReference type="SUPFAM" id="SSF81383">
    <property type="entry name" value="F-box domain"/>
    <property type="match status" value="1"/>
</dbReference>
<evidence type="ECO:0000259" key="1">
    <source>
        <dbReference type="PROSITE" id="PS50181"/>
    </source>
</evidence>
<dbReference type="EMBL" id="KN831768">
    <property type="protein sequence ID" value="KIM49551.1"/>
    <property type="molecule type" value="Genomic_DNA"/>
</dbReference>
<organism evidence="2 3">
    <name type="scientific">Hebeloma cylindrosporum</name>
    <dbReference type="NCBI Taxonomy" id="76867"/>
    <lineage>
        <taxon>Eukaryota</taxon>
        <taxon>Fungi</taxon>
        <taxon>Dikarya</taxon>
        <taxon>Basidiomycota</taxon>
        <taxon>Agaricomycotina</taxon>
        <taxon>Agaricomycetes</taxon>
        <taxon>Agaricomycetidae</taxon>
        <taxon>Agaricales</taxon>
        <taxon>Agaricineae</taxon>
        <taxon>Hymenogastraceae</taxon>
        <taxon>Hebeloma</taxon>
    </lineage>
</organism>
<evidence type="ECO:0000313" key="3">
    <source>
        <dbReference type="Proteomes" id="UP000053424"/>
    </source>
</evidence>
<protein>
    <recommendedName>
        <fullName evidence="1">F-box domain-containing protein</fullName>
    </recommendedName>
</protein>
<evidence type="ECO:0000313" key="2">
    <source>
        <dbReference type="EMBL" id="KIM49551.1"/>
    </source>
</evidence>
<dbReference type="InterPro" id="IPR001810">
    <property type="entry name" value="F-box_dom"/>
</dbReference>
<dbReference type="SMART" id="SM00256">
    <property type="entry name" value="FBOX"/>
    <property type="match status" value="1"/>
</dbReference>